<dbReference type="SUPFAM" id="SSF46785">
    <property type="entry name" value="Winged helix' DNA-binding domain"/>
    <property type="match status" value="1"/>
</dbReference>
<dbReference type="PATRIC" id="fig|507754.4.peg.1644"/>
<evidence type="ECO:0000313" key="3">
    <source>
        <dbReference type="EMBL" id="KQB34704.1"/>
    </source>
</evidence>
<keyword evidence="4" id="KW-1185">Reference proteome</keyword>
<dbReference type="InterPro" id="IPR002577">
    <property type="entry name" value="HTH_HxlR"/>
</dbReference>
<dbReference type="Gene3D" id="1.10.10.10">
    <property type="entry name" value="Winged helix-like DNA-binding domain superfamily/Winged helix DNA-binding domain"/>
    <property type="match status" value="1"/>
</dbReference>
<organism evidence="2 5">
    <name type="scientific">Acidiplasma aeolicum</name>
    <dbReference type="NCBI Taxonomy" id="507754"/>
    <lineage>
        <taxon>Archaea</taxon>
        <taxon>Methanobacteriati</taxon>
        <taxon>Thermoplasmatota</taxon>
        <taxon>Thermoplasmata</taxon>
        <taxon>Thermoplasmatales</taxon>
        <taxon>Ferroplasmaceae</taxon>
        <taxon>Acidiplasma</taxon>
    </lineage>
</organism>
<sequence length="115" mass="13551">MDGRQKYCMVKFNDELVCIDNSIELFRLLGKKYTIMIMTLLANNKLKNQNFNKIVNDLPGSDKTLISLRIKQLTKFGIIERKSYGNITYELTDRGNEILRLILPLFRKMQYDQLI</sequence>
<dbReference type="EMBL" id="LKBG01000223">
    <property type="protein sequence ID" value="KQB34704.1"/>
    <property type="molecule type" value="Genomic_DNA"/>
</dbReference>
<reference evidence="3 4" key="2">
    <citation type="submission" date="2015-09" db="EMBL/GenBank/DDBJ databases">
        <title>Heavy metals and arsenic resistance mechanisms in polyextremophilic archaea of the family Ferroplasmaceae.</title>
        <authorList>
            <person name="Bulaev A.G."/>
            <person name="Kanygina A.V."/>
        </authorList>
    </citation>
    <scope>NUCLEOTIDE SEQUENCE [LARGE SCALE GENOMIC DNA]</scope>
    <source>
        <strain evidence="3 4">VT</strain>
    </source>
</reference>
<dbReference type="EMBL" id="LJCQ01000162">
    <property type="protein sequence ID" value="KPV46919.1"/>
    <property type="molecule type" value="Genomic_DNA"/>
</dbReference>
<evidence type="ECO:0000313" key="2">
    <source>
        <dbReference type="EMBL" id="KPV46919.1"/>
    </source>
</evidence>
<feature type="domain" description="HTH hxlR-type" evidence="1">
    <location>
        <begin position="18"/>
        <end position="115"/>
    </location>
</feature>
<dbReference type="Pfam" id="PF01638">
    <property type="entry name" value="HxlR"/>
    <property type="match status" value="1"/>
</dbReference>
<gene>
    <name evidence="3" type="ORF">AOG54_03860</name>
    <name evidence="2" type="ORF">SE19_03380</name>
</gene>
<evidence type="ECO:0000313" key="4">
    <source>
        <dbReference type="Proteomes" id="UP000050320"/>
    </source>
</evidence>
<dbReference type="AlphaFoldDB" id="A0A0P9CMY1"/>
<accession>A0A0P9CMY1</accession>
<reference evidence="2 5" key="1">
    <citation type="submission" date="2015-09" db="EMBL/GenBank/DDBJ databases">
        <title>Draft genome sequence of Acidiplasma aeolicum DSM 18409.</title>
        <authorList>
            <person name="Hemp J."/>
        </authorList>
    </citation>
    <scope>NUCLEOTIDE SEQUENCE [LARGE SCALE GENOMIC DNA]</scope>
    <source>
        <strain evidence="2 5">V</strain>
    </source>
</reference>
<protein>
    <recommendedName>
        <fullName evidence="1">HTH hxlR-type domain-containing protein</fullName>
    </recommendedName>
</protein>
<dbReference type="Proteomes" id="UP000050515">
    <property type="component" value="Unassembled WGS sequence"/>
</dbReference>
<proteinExistence type="predicted"/>
<name>A0A0P9CMY1_9ARCH</name>
<evidence type="ECO:0000313" key="5">
    <source>
        <dbReference type="Proteomes" id="UP000050515"/>
    </source>
</evidence>
<dbReference type="OrthoDB" id="56199at2157"/>
<comment type="caution">
    <text evidence="2">The sequence shown here is derived from an EMBL/GenBank/DDBJ whole genome shotgun (WGS) entry which is preliminary data.</text>
</comment>
<dbReference type="RefSeq" id="WP_048101691.1">
    <property type="nucleotide sequence ID" value="NZ_JBBYJF010000011.1"/>
</dbReference>
<dbReference type="GeneID" id="84222313"/>
<dbReference type="PROSITE" id="PS51118">
    <property type="entry name" value="HTH_HXLR"/>
    <property type="match status" value="1"/>
</dbReference>
<dbReference type="InterPro" id="IPR036388">
    <property type="entry name" value="WH-like_DNA-bd_sf"/>
</dbReference>
<dbReference type="Proteomes" id="UP000050320">
    <property type="component" value="Unassembled WGS sequence"/>
</dbReference>
<dbReference type="InterPro" id="IPR036390">
    <property type="entry name" value="WH_DNA-bd_sf"/>
</dbReference>
<evidence type="ECO:0000259" key="1">
    <source>
        <dbReference type="PROSITE" id="PS51118"/>
    </source>
</evidence>